<dbReference type="AlphaFoldDB" id="A0A2Z6E5J2"/>
<dbReference type="SUPFAM" id="SSF46785">
    <property type="entry name" value="Winged helix' DNA-binding domain"/>
    <property type="match status" value="1"/>
</dbReference>
<evidence type="ECO:0000256" key="1">
    <source>
        <dbReference type="ARBA" id="ARBA00023015"/>
    </source>
</evidence>
<dbReference type="Proteomes" id="UP000270530">
    <property type="component" value="Chromosome"/>
</dbReference>
<sequence>MSTVKSVPEADAAISTPPSGTSRQEPRSLIEQAFQRLRADILHGRLPAGSKLPIDEIKARYQVSGGTLREALSLLVSDGLVKAQAQRGFQVAPMSLEDMRDLARTRVLLEGEAVRLSVQHGDVDWEARLVAAFHRLSLIEERTMRDPVTYFEQWEQDNRAFHEALISACPSSWMLRFIGVLYVQMERYRRFTSTHNPPARNVHDEHRALLDSALKRDATRCADMLRAHIESSIDVAVHVGALG</sequence>
<dbReference type="EMBL" id="AP018560">
    <property type="protein sequence ID" value="BBD79739.1"/>
    <property type="molecule type" value="Genomic_DNA"/>
</dbReference>
<proteinExistence type="predicted"/>
<dbReference type="PROSITE" id="PS50949">
    <property type="entry name" value="HTH_GNTR"/>
    <property type="match status" value="1"/>
</dbReference>
<dbReference type="Pfam" id="PF00392">
    <property type="entry name" value="GntR"/>
    <property type="match status" value="1"/>
</dbReference>
<evidence type="ECO:0000256" key="2">
    <source>
        <dbReference type="ARBA" id="ARBA00023125"/>
    </source>
</evidence>
<dbReference type="RefSeq" id="WP_126537144.1">
    <property type="nucleotide sequence ID" value="NZ_AP018560.1"/>
</dbReference>
<reference evidence="7" key="1">
    <citation type="submission" date="2018-04" db="EMBL/GenBank/DDBJ databases">
        <authorList>
            <person name="Watanabe M."/>
            <person name="Kojima H."/>
        </authorList>
    </citation>
    <scope>NUCLEOTIDE SEQUENCE [LARGE SCALE GENOMIC DNA]</scope>
    <source>
        <strain evidence="7">Dysh456</strain>
    </source>
</reference>
<dbReference type="Gene3D" id="1.10.10.10">
    <property type="entry name" value="Winged helix-like DNA-binding domain superfamily/Winged helix DNA-binding domain"/>
    <property type="match status" value="1"/>
</dbReference>
<dbReference type="PANTHER" id="PTHR43537">
    <property type="entry name" value="TRANSCRIPTIONAL REGULATOR, GNTR FAMILY"/>
    <property type="match status" value="1"/>
</dbReference>
<dbReference type="KEGG" id="rbd:ALSL_1076"/>
<dbReference type="InterPro" id="IPR000524">
    <property type="entry name" value="Tscrpt_reg_HTH_GntR"/>
</dbReference>
<keyword evidence="2" id="KW-0238">DNA-binding</keyword>
<accession>A0A2Z6E5J2</accession>
<dbReference type="OrthoDB" id="9808770at2"/>
<dbReference type="InterPro" id="IPR036388">
    <property type="entry name" value="WH-like_DNA-bd_sf"/>
</dbReference>
<dbReference type="GO" id="GO:0003700">
    <property type="term" value="F:DNA-binding transcription factor activity"/>
    <property type="evidence" value="ECO:0007669"/>
    <property type="project" value="InterPro"/>
</dbReference>
<feature type="region of interest" description="Disordered" evidence="4">
    <location>
        <begin position="1"/>
        <end position="26"/>
    </location>
</feature>
<gene>
    <name evidence="6" type="ORF">ALSL_1076</name>
</gene>
<keyword evidence="7" id="KW-1185">Reference proteome</keyword>
<name>A0A2Z6E5J2_9GAMM</name>
<dbReference type="InterPro" id="IPR008920">
    <property type="entry name" value="TF_FadR/GntR_C"/>
</dbReference>
<dbReference type="Gene3D" id="1.20.120.530">
    <property type="entry name" value="GntR ligand-binding domain-like"/>
    <property type="match status" value="1"/>
</dbReference>
<dbReference type="SMART" id="SM00895">
    <property type="entry name" value="FCD"/>
    <property type="match status" value="1"/>
</dbReference>
<evidence type="ECO:0000313" key="7">
    <source>
        <dbReference type="Proteomes" id="UP000270530"/>
    </source>
</evidence>
<dbReference type="InterPro" id="IPR011711">
    <property type="entry name" value="GntR_C"/>
</dbReference>
<protein>
    <submittedName>
        <fullName evidence="6">Transcriptional regulator, GntR family</fullName>
    </submittedName>
</protein>
<evidence type="ECO:0000313" key="6">
    <source>
        <dbReference type="EMBL" id="BBD79739.1"/>
    </source>
</evidence>
<keyword evidence="1" id="KW-0805">Transcription regulation</keyword>
<evidence type="ECO:0000256" key="3">
    <source>
        <dbReference type="ARBA" id="ARBA00023163"/>
    </source>
</evidence>
<dbReference type="PANTHER" id="PTHR43537:SF20">
    <property type="entry name" value="HTH-TYPE TRANSCRIPTIONAL REPRESSOR GLAR"/>
    <property type="match status" value="1"/>
</dbReference>
<organism evidence="6 7">
    <name type="scientific">Aerosticca soli</name>
    <dbReference type="NCBI Taxonomy" id="2010829"/>
    <lineage>
        <taxon>Bacteria</taxon>
        <taxon>Pseudomonadati</taxon>
        <taxon>Pseudomonadota</taxon>
        <taxon>Gammaproteobacteria</taxon>
        <taxon>Lysobacterales</taxon>
        <taxon>Rhodanobacteraceae</taxon>
        <taxon>Aerosticca</taxon>
    </lineage>
</organism>
<feature type="domain" description="HTH gntR-type" evidence="5">
    <location>
        <begin position="27"/>
        <end position="94"/>
    </location>
</feature>
<evidence type="ECO:0000256" key="4">
    <source>
        <dbReference type="SAM" id="MobiDB-lite"/>
    </source>
</evidence>
<evidence type="ECO:0000259" key="5">
    <source>
        <dbReference type="PROSITE" id="PS50949"/>
    </source>
</evidence>
<dbReference type="InterPro" id="IPR036390">
    <property type="entry name" value="WH_DNA-bd_sf"/>
</dbReference>
<reference evidence="7" key="2">
    <citation type="submission" date="2018-06" db="EMBL/GenBank/DDBJ databases">
        <title>Genome sequence of Rhodanobacteraceae bacterium strain Dysh456.</title>
        <authorList>
            <person name="Fukui M."/>
        </authorList>
    </citation>
    <scope>NUCLEOTIDE SEQUENCE [LARGE SCALE GENOMIC DNA]</scope>
    <source>
        <strain evidence="7">Dysh456</strain>
    </source>
</reference>
<dbReference type="SMART" id="SM00345">
    <property type="entry name" value="HTH_GNTR"/>
    <property type="match status" value="1"/>
</dbReference>
<dbReference type="SUPFAM" id="SSF48008">
    <property type="entry name" value="GntR ligand-binding domain-like"/>
    <property type="match status" value="1"/>
</dbReference>
<keyword evidence="3" id="KW-0804">Transcription</keyword>
<dbReference type="CDD" id="cd07377">
    <property type="entry name" value="WHTH_GntR"/>
    <property type="match status" value="1"/>
</dbReference>
<dbReference type="GO" id="GO:0003677">
    <property type="term" value="F:DNA binding"/>
    <property type="evidence" value="ECO:0007669"/>
    <property type="project" value="UniProtKB-KW"/>
</dbReference>
<dbReference type="Pfam" id="PF07729">
    <property type="entry name" value="FCD"/>
    <property type="match status" value="1"/>
</dbReference>